<proteinExistence type="inferred from homology"/>
<dbReference type="InterPro" id="IPR001448">
    <property type="entry name" value="SASP_alpha/beta-type"/>
</dbReference>
<keyword evidence="4" id="KW-1185">Reference proteome</keyword>
<dbReference type="Gene3D" id="6.10.10.80">
    <property type="entry name" value="Small, acid-soluble spore protein, alpha/beta type-like"/>
    <property type="match status" value="1"/>
</dbReference>
<dbReference type="InterPro" id="IPR018126">
    <property type="entry name" value="SASP_alpha/beta-type_CS"/>
</dbReference>
<sequence>MANNTNNTGSNQILVPEARQALNQMKTEIASELGMSNYETMDKGNLPSRQNGYVGGYMTKRLVQMAQQNMSGGTTTR</sequence>
<reference evidence="3" key="1">
    <citation type="submission" date="2022-07" db="EMBL/GenBank/DDBJ databases">
        <title>Enhanced cultured diversity of the mouse gut microbiota enables custom-made synthetic communities.</title>
        <authorList>
            <person name="Afrizal A."/>
        </authorList>
    </citation>
    <scope>NUCLEOTIDE SEQUENCE</scope>
    <source>
        <strain evidence="3">DSM 29482</strain>
    </source>
</reference>
<dbReference type="PROSITE" id="PS00684">
    <property type="entry name" value="SASP_2"/>
    <property type="match status" value="1"/>
</dbReference>
<dbReference type="PROSITE" id="PS00304">
    <property type="entry name" value="SASP_1"/>
    <property type="match status" value="1"/>
</dbReference>
<organism evidence="3 4">
    <name type="scientific">Anaerosalibacter massiliensis</name>
    <dbReference type="NCBI Taxonomy" id="1347392"/>
    <lineage>
        <taxon>Bacteria</taxon>
        <taxon>Bacillati</taxon>
        <taxon>Bacillota</taxon>
        <taxon>Tissierellia</taxon>
        <taxon>Tissierellales</taxon>
        <taxon>Sporanaerobacteraceae</taxon>
        <taxon>Anaerosalibacter</taxon>
    </lineage>
</organism>
<dbReference type="InterPro" id="IPR050847">
    <property type="entry name" value="SASP_DNA-binding"/>
</dbReference>
<evidence type="ECO:0000313" key="3">
    <source>
        <dbReference type="EMBL" id="MCR2043355.1"/>
    </source>
</evidence>
<evidence type="ECO:0000313" key="4">
    <source>
        <dbReference type="Proteomes" id="UP001142078"/>
    </source>
</evidence>
<dbReference type="GO" id="GO:0003690">
    <property type="term" value="F:double-stranded DNA binding"/>
    <property type="evidence" value="ECO:0007669"/>
    <property type="project" value="InterPro"/>
</dbReference>
<name>A0A9X2MG27_9FIRM</name>
<accession>A0A9X2MG27</accession>
<comment type="similarity">
    <text evidence="1">Belongs to the alpha/beta-type SASP family.</text>
</comment>
<dbReference type="EMBL" id="JANJZL010000002">
    <property type="protein sequence ID" value="MCR2043355.1"/>
    <property type="molecule type" value="Genomic_DNA"/>
</dbReference>
<dbReference type="PANTHER" id="PTHR36107">
    <property type="entry name" value="SMALL, ACID-SOLUBLE SPORE PROTEIN A"/>
    <property type="match status" value="1"/>
</dbReference>
<dbReference type="OrthoDB" id="1683773at2"/>
<protein>
    <submittedName>
        <fullName evidence="3">Alpha/beta-type small acid-soluble spore protein</fullName>
    </submittedName>
</protein>
<dbReference type="PANTHER" id="PTHR36107:SF1">
    <property type="entry name" value="SMALL, ACID-SOLUBLE SPORE PROTEIN A"/>
    <property type="match status" value="1"/>
</dbReference>
<dbReference type="RefSeq" id="WP_042678425.1">
    <property type="nucleotide sequence ID" value="NZ_CABKTM010000004.1"/>
</dbReference>
<evidence type="ECO:0000256" key="1">
    <source>
        <dbReference type="ARBA" id="ARBA00005442"/>
    </source>
</evidence>
<dbReference type="Pfam" id="PF00269">
    <property type="entry name" value="SASP"/>
    <property type="match status" value="1"/>
</dbReference>
<dbReference type="Proteomes" id="UP001142078">
    <property type="component" value="Unassembled WGS sequence"/>
</dbReference>
<dbReference type="AlphaFoldDB" id="A0A9X2MG27"/>
<dbReference type="InterPro" id="IPR038300">
    <property type="entry name" value="SASP_sf_alpha/beta"/>
</dbReference>
<gene>
    <name evidence="3" type="ORF">NSA23_04400</name>
</gene>
<keyword evidence="2" id="KW-0238">DNA-binding</keyword>
<evidence type="ECO:0000256" key="2">
    <source>
        <dbReference type="ARBA" id="ARBA00023125"/>
    </source>
</evidence>
<comment type="caution">
    <text evidence="3">The sequence shown here is derived from an EMBL/GenBank/DDBJ whole genome shotgun (WGS) entry which is preliminary data.</text>
</comment>
<dbReference type="GO" id="GO:0006265">
    <property type="term" value="P:DNA topological change"/>
    <property type="evidence" value="ECO:0007669"/>
    <property type="project" value="InterPro"/>
</dbReference>